<accession>A0A087C4W3</accession>
<evidence type="ECO:0000256" key="1">
    <source>
        <dbReference type="SAM" id="MobiDB-lite"/>
    </source>
</evidence>
<sequence>MADESHDTAAGRHSATNGQGDTGTQPSNLGSQPIYQPQDDDRTGQTEAVTNLFAATPLPDLREGDDVAANPDAKSRAEFTTVYDTIDRLEASLAEAKGSLFAPGMVKVDRDEFSEQLDLLKSKLPVQLERASSLMRESERRLETAQSQSNAIIASAQSRAADMVKEAHEQAEFLAGQENVTELARQKARVILDKAQETSDRLTQGANQYCSKVMGELQDQLGKLGHDVQAGLDLLDQRQQEAGEVLPHLEQHDYPEA</sequence>
<dbReference type="GeneID" id="93094559"/>
<dbReference type="GO" id="GO:0051301">
    <property type="term" value="P:cell division"/>
    <property type="evidence" value="ECO:0007669"/>
    <property type="project" value="UniProtKB-KW"/>
</dbReference>
<feature type="compositionally biased region" description="Basic and acidic residues" evidence="1">
    <location>
        <begin position="1"/>
        <end position="10"/>
    </location>
</feature>
<feature type="compositionally biased region" description="Polar residues" evidence="1">
    <location>
        <begin position="14"/>
        <end position="35"/>
    </location>
</feature>
<dbReference type="RefSeq" id="WP_237745307.1">
    <property type="nucleotide sequence ID" value="NZ_JDUO01000005.1"/>
</dbReference>
<proteinExistence type="predicted"/>
<evidence type="ECO:0000313" key="3">
    <source>
        <dbReference type="Proteomes" id="UP000029082"/>
    </source>
</evidence>
<keyword evidence="3" id="KW-1185">Reference proteome</keyword>
<feature type="region of interest" description="Disordered" evidence="1">
    <location>
        <begin position="1"/>
        <end position="47"/>
    </location>
</feature>
<dbReference type="EMBL" id="JGZE01000004">
    <property type="protein sequence ID" value="KFI78313.1"/>
    <property type="molecule type" value="Genomic_DNA"/>
</dbReference>
<feature type="region of interest" description="Disordered" evidence="1">
    <location>
        <begin position="235"/>
        <end position="257"/>
    </location>
</feature>
<dbReference type="STRING" id="1437603.GCA_000771525_01520"/>
<protein>
    <submittedName>
        <fullName evidence="2">Cell division protein</fullName>
    </submittedName>
</protein>
<dbReference type="eggNOG" id="ENOG5033EHP">
    <property type="taxonomic scope" value="Bacteria"/>
</dbReference>
<evidence type="ECO:0000313" key="2">
    <source>
        <dbReference type="EMBL" id="KFI78313.1"/>
    </source>
</evidence>
<dbReference type="Proteomes" id="UP000029082">
    <property type="component" value="Unassembled WGS sequence"/>
</dbReference>
<keyword evidence="2" id="KW-0132">Cell division</keyword>
<reference evidence="2 3" key="1">
    <citation type="submission" date="2014-03" db="EMBL/GenBank/DDBJ databases">
        <title>Genomics of Bifidobacteria.</title>
        <authorList>
            <person name="Ventura M."/>
            <person name="Milani C."/>
            <person name="Lugli G.A."/>
        </authorList>
    </citation>
    <scope>NUCLEOTIDE SEQUENCE [LARGE SCALE GENOMIC DNA]</scope>
    <source>
        <strain evidence="2 3">DSM 21395</strain>
    </source>
</reference>
<gene>
    <name evidence="2" type="ORF">BMON_1578</name>
</gene>
<organism evidence="2 3">
    <name type="scientific">Bifidobacterium mongoliense DSM 21395</name>
    <dbReference type="NCBI Taxonomy" id="1437603"/>
    <lineage>
        <taxon>Bacteria</taxon>
        <taxon>Bacillati</taxon>
        <taxon>Actinomycetota</taxon>
        <taxon>Actinomycetes</taxon>
        <taxon>Bifidobacteriales</taxon>
        <taxon>Bifidobacteriaceae</taxon>
        <taxon>Bifidobacterium</taxon>
    </lineage>
</organism>
<name>A0A087C4W3_9BIFI</name>
<comment type="caution">
    <text evidence="2">The sequence shown here is derived from an EMBL/GenBank/DDBJ whole genome shotgun (WGS) entry which is preliminary data.</text>
</comment>
<keyword evidence="2" id="KW-0131">Cell cycle</keyword>
<dbReference type="AlphaFoldDB" id="A0A087C4W3"/>